<dbReference type="PROSITE" id="PS51257">
    <property type="entry name" value="PROKAR_LIPOPROTEIN"/>
    <property type="match status" value="1"/>
</dbReference>
<dbReference type="RefSeq" id="WP_141445949.1">
    <property type="nucleotide sequence ID" value="NZ_CP041217.1"/>
</dbReference>
<reference evidence="3 4" key="1">
    <citation type="submission" date="2019-06" db="EMBL/GenBank/DDBJ databases">
        <title>Saccharibacillus brassicae sp. nov., an endophytic bacterium isolated from Chinese cabbage seeds (Brassica pekinensis).</title>
        <authorList>
            <person name="Jiang L."/>
            <person name="Lee J."/>
            <person name="Kim S.W."/>
        </authorList>
    </citation>
    <scope>NUCLEOTIDE SEQUENCE [LARGE SCALE GENOMIC DNA]</scope>
    <source>
        <strain evidence="4">KCTC 43072 / ATSA2</strain>
    </source>
</reference>
<dbReference type="AlphaFoldDB" id="A0A4Y6US19"/>
<protein>
    <recommendedName>
        <fullName evidence="5">Tetratricopeptide repeat protein</fullName>
    </recommendedName>
</protein>
<dbReference type="KEGG" id="saca:FFV09_01020"/>
<evidence type="ECO:0008006" key="5">
    <source>
        <dbReference type="Google" id="ProtNLM"/>
    </source>
</evidence>
<evidence type="ECO:0000313" key="4">
    <source>
        <dbReference type="Proteomes" id="UP000316968"/>
    </source>
</evidence>
<accession>A0A4Y6US19</accession>
<evidence type="ECO:0000256" key="2">
    <source>
        <dbReference type="SAM" id="SignalP"/>
    </source>
</evidence>
<feature type="chain" id="PRO_5039472412" description="Tetratricopeptide repeat protein" evidence="2">
    <location>
        <begin position="21"/>
        <end position="305"/>
    </location>
</feature>
<feature type="signal peptide" evidence="2">
    <location>
        <begin position="1"/>
        <end position="20"/>
    </location>
</feature>
<proteinExistence type="predicted"/>
<feature type="coiled-coil region" evidence="1">
    <location>
        <begin position="150"/>
        <end position="177"/>
    </location>
</feature>
<organism evidence="3 4">
    <name type="scientific">Saccharibacillus brassicae</name>
    <dbReference type="NCBI Taxonomy" id="2583377"/>
    <lineage>
        <taxon>Bacteria</taxon>
        <taxon>Bacillati</taxon>
        <taxon>Bacillota</taxon>
        <taxon>Bacilli</taxon>
        <taxon>Bacillales</taxon>
        <taxon>Paenibacillaceae</taxon>
        <taxon>Saccharibacillus</taxon>
    </lineage>
</organism>
<dbReference type="Proteomes" id="UP000316968">
    <property type="component" value="Chromosome"/>
</dbReference>
<evidence type="ECO:0000256" key="1">
    <source>
        <dbReference type="SAM" id="Coils"/>
    </source>
</evidence>
<keyword evidence="4" id="KW-1185">Reference proteome</keyword>
<keyword evidence="1" id="KW-0175">Coiled coil</keyword>
<name>A0A4Y6US19_SACBS</name>
<gene>
    <name evidence="3" type="ORF">FFV09_01020</name>
</gene>
<sequence length="305" mass="34371">MSVSKWFIALLALSICLTTACSSTEATNEVSSKPDKKIETEQEWSNDSVQAVKIADTESVSEVEDLKEKAYPEPYLKAIEKMNAGDIEMALSYLDMTLEDFEQKDVQLKARTLKNYLLSVKLSGYGSTLLMYLKGADQYKEGAFADTEGLDEAIRVMDDAQERIDKESKQLKTESEAVLEMFQGQRSEPISDEEIKVSSDYITGRGLSFFESVGYPLPTQSEIDTAVSEATHNYYKATVDSLFKDGEIDYAEYFYAVGFALMYSGNYDESAKNNLQKVIDLTEDDKYSETRLNAKGFLENIEERK</sequence>
<dbReference type="EMBL" id="CP041217">
    <property type="protein sequence ID" value="QDH19560.1"/>
    <property type="molecule type" value="Genomic_DNA"/>
</dbReference>
<evidence type="ECO:0000313" key="3">
    <source>
        <dbReference type="EMBL" id="QDH19560.1"/>
    </source>
</evidence>
<keyword evidence="2" id="KW-0732">Signal</keyword>